<protein>
    <submittedName>
        <fullName evidence="1">DUF1569 domain-containing protein</fullName>
    </submittedName>
</protein>
<dbReference type="Proteomes" id="UP000431264">
    <property type="component" value="Unassembled WGS sequence"/>
</dbReference>
<organism evidence="1 2">
    <name type="scientific">Flavobacterium profundi</name>
    <dbReference type="NCBI Taxonomy" id="1774945"/>
    <lineage>
        <taxon>Bacteria</taxon>
        <taxon>Pseudomonadati</taxon>
        <taxon>Bacteroidota</taxon>
        <taxon>Flavobacteriia</taxon>
        <taxon>Flavobacteriales</taxon>
        <taxon>Flavobacteriaceae</taxon>
        <taxon>Flavobacterium</taxon>
    </lineage>
</organism>
<dbReference type="EMBL" id="WQLW01000001">
    <property type="protein sequence ID" value="MVO07870.1"/>
    <property type="molecule type" value="Genomic_DNA"/>
</dbReference>
<name>A0A6I4IEJ8_9FLAO</name>
<comment type="caution">
    <text evidence="1">The sequence shown here is derived from an EMBL/GenBank/DDBJ whole genome shotgun (WGS) entry which is preliminary data.</text>
</comment>
<sequence length="148" mass="17532">MKNIFHPKDNQEMIARIHNLTLESKALWGKMTVNQMLSHCIAPINVALGTEKINVPIPLRIMGRLMKKSWLDAPEFKKNYHTAKEFIRKENYDFETTKNELIKSVEKLSEGFQVVQLEIHPFWGKLTEKDWNNLQWKHLDHHLRQFGV</sequence>
<proteinExistence type="predicted"/>
<dbReference type="Pfam" id="PF07606">
    <property type="entry name" value="DUF1569"/>
    <property type="match status" value="1"/>
</dbReference>
<dbReference type="RefSeq" id="WP_140996263.1">
    <property type="nucleotide sequence ID" value="NZ_VDCZ01000001.1"/>
</dbReference>
<dbReference type="AlphaFoldDB" id="A0A6I4IEJ8"/>
<dbReference type="InterPro" id="IPR034660">
    <property type="entry name" value="DinB/YfiT-like"/>
</dbReference>
<dbReference type="OrthoDB" id="2599194at2"/>
<dbReference type="InterPro" id="IPR011463">
    <property type="entry name" value="DUF1569"/>
</dbReference>
<accession>A0A6I4IEJ8</accession>
<keyword evidence="2" id="KW-1185">Reference proteome</keyword>
<dbReference type="Gene3D" id="1.20.120.450">
    <property type="entry name" value="dinb family like domain"/>
    <property type="match status" value="1"/>
</dbReference>
<reference evidence="2" key="1">
    <citation type="submission" date="2019-05" db="EMBL/GenBank/DDBJ databases">
        <title>Flavobacterium profundi sp. nov., isolated from a deep-sea seamount.</title>
        <authorList>
            <person name="Zhang D.-C."/>
        </authorList>
    </citation>
    <scope>NUCLEOTIDE SEQUENCE [LARGE SCALE GENOMIC DNA]</scope>
    <source>
        <strain evidence="2">TP390</strain>
    </source>
</reference>
<evidence type="ECO:0000313" key="2">
    <source>
        <dbReference type="Proteomes" id="UP000431264"/>
    </source>
</evidence>
<gene>
    <name evidence="1" type="ORF">GOQ30_01665</name>
</gene>
<evidence type="ECO:0000313" key="1">
    <source>
        <dbReference type="EMBL" id="MVO07870.1"/>
    </source>
</evidence>